<dbReference type="RefSeq" id="WP_189577613.1">
    <property type="nucleotide sequence ID" value="NZ_BMXV01000007.1"/>
</dbReference>
<feature type="domain" description="Haemin-degrading HemS/ChuX" evidence="1">
    <location>
        <begin position="37"/>
        <end position="165"/>
    </location>
</feature>
<feature type="domain" description="Haemin-degrading HemS/ChuX" evidence="1">
    <location>
        <begin position="216"/>
        <end position="352"/>
    </location>
</feature>
<dbReference type="InterPro" id="IPR007845">
    <property type="entry name" value="HemS/ChuX_dom"/>
</dbReference>
<evidence type="ECO:0000313" key="2">
    <source>
        <dbReference type="EMBL" id="GGY80734.1"/>
    </source>
</evidence>
<dbReference type="Proteomes" id="UP000601597">
    <property type="component" value="Unassembled WGS sequence"/>
</dbReference>
<sequence>MNATARATPEQQLGERWRALLDANPGIRIRQAADELGVSEMDLVHLRPAEELAPLRPEFAALMQDMKSVGPVMILARNDQVVHEVTAAFGEFTVGGSGAMGLAVGDVDVRVFFRQWAHGFHVQEQVRSGNRESLQFFDRHGMAIQKIYRVEDTDEDAWKALVAAYRASDAPPVEVYGRRVPLVRADMDTVDVKALRIDWEALRDVHHFGAMLKRHGVDRLTALQQVGDQWARRLPDVGGDESSILDILLENVRASRCPVMFFVGNPGIVQIHTGVVGNPRRMGPWMNVLDEGFNLHANTSGISDWFRVRKPTVDGVITSLEAYNRQGDIVLTVFGERKPGQPELTLWRREMDTLEATLCG</sequence>
<reference evidence="3" key="1">
    <citation type="journal article" date="2019" name="Int. J. Syst. Evol. Microbiol.">
        <title>The Global Catalogue of Microorganisms (GCM) 10K type strain sequencing project: providing services to taxonomists for standard genome sequencing and annotation.</title>
        <authorList>
            <consortium name="The Broad Institute Genomics Platform"/>
            <consortium name="The Broad Institute Genome Sequencing Center for Infectious Disease"/>
            <person name="Wu L."/>
            <person name="Ma J."/>
        </authorList>
    </citation>
    <scope>NUCLEOTIDE SEQUENCE [LARGE SCALE GENOMIC DNA]</scope>
    <source>
        <strain evidence="3">KCTC 22280</strain>
    </source>
</reference>
<organism evidence="2 3">
    <name type="scientific">Marinobacter zhanjiangensis</name>
    <dbReference type="NCBI Taxonomy" id="578215"/>
    <lineage>
        <taxon>Bacteria</taxon>
        <taxon>Pseudomonadati</taxon>
        <taxon>Pseudomonadota</taxon>
        <taxon>Gammaproteobacteria</taxon>
        <taxon>Pseudomonadales</taxon>
        <taxon>Marinobacteraceae</taxon>
        <taxon>Marinobacter</taxon>
    </lineage>
</organism>
<protein>
    <submittedName>
        <fullName evidence="2">Hemin-degrading factor</fullName>
    </submittedName>
</protein>
<dbReference type="SUPFAM" id="SSF144064">
    <property type="entry name" value="Heme iron utilization protein-like"/>
    <property type="match status" value="1"/>
</dbReference>
<dbReference type="Pfam" id="PF05171">
    <property type="entry name" value="HemS"/>
    <property type="match status" value="2"/>
</dbReference>
<dbReference type="Gene3D" id="3.40.1570.10">
    <property type="entry name" value="HemS/ChuS/ChuX like domains"/>
    <property type="match status" value="2"/>
</dbReference>
<dbReference type="CDD" id="cd16831">
    <property type="entry name" value="HemS-like_C"/>
    <property type="match status" value="1"/>
</dbReference>
<dbReference type="CDD" id="cd16830">
    <property type="entry name" value="HemS-like_N"/>
    <property type="match status" value="1"/>
</dbReference>
<gene>
    <name evidence="2" type="ORF">GCM10007071_30130</name>
</gene>
<dbReference type="EMBL" id="BMXV01000007">
    <property type="protein sequence ID" value="GGY80734.1"/>
    <property type="molecule type" value="Genomic_DNA"/>
</dbReference>
<accession>A0ABQ3B5L1</accession>
<keyword evidence="3" id="KW-1185">Reference proteome</keyword>
<comment type="caution">
    <text evidence="2">The sequence shown here is derived from an EMBL/GenBank/DDBJ whole genome shotgun (WGS) entry which is preliminary data.</text>
</comment>
<evidence type="ECO:0000259" key="1">
    <source>
        <dbReference type="Pfam" id="PF05171"/>
    </source>
</evidence>
<evidence type="ECO:0000313" key="3">
    <source>
        <dbReference type="Proteomes" id="UP000601597"/>
    </source>
</evidence>
<proteinExistence type="predicted"/>
<dbReference type="InterPro" id="IPR053733">
    <property type="entry name" value="Heme_Transport_Util_sf"/>
</dbReference>
<name>A0ABQ3B5L1_9GAMM</name>